<dbReference type="InterPro" id="IPR056125">
    <property type="entry name" value="DUF7708"/>
</dbReference>
<evidence type="ECO:0000259" key="2">
    <source>
        <dbReference type="Pfam" id="PF24809"/>
    </source>
</evidence>
<sequence length="374" mass="43265">MNTYLSSTQGKELEKLEICKKDLKQALSNFQEQIPSDLRKEHPGICTKWEDVEALMSKLQDRWQKRKEQSKFGKVTHYFRRISKNINNHSNALKLLPASSEYVSLFYGSLDMILKATANYTQISESFTKSIVQINDAVATIDKRVWLVKGSITVEQLTLRLYSQIFAYLLNVIKWYTDRSAKRLLKSFNESLSEDLNSQVSDILVIAGNIKDEADVLLAADVQVTRLYVENMDQRLKWLMERDKRFEAAAWENLVKLRDEVRELQTERRTMHAEQQKLFHMLWNKFEGNVQHDATGALAIDLLQEGVRPPKSPQMSIEEYDDTTDGSQAEETLSDNPDAPISRGDVQLNSRNLEDYFDSEKIQQFETAILHGFQ</sequence>
<evidence type="ECO:0000313" key="3">
    <source>
        <dbReference type="EMBL" id="KAL1621970.1"/>
    </source>
</evidence>
<dbReference type="PANTHER" id="PTHR40619:SF3">
    <property type="entry name" value="FUNGAL STAND N-TERMINAL GOODBYE DOMAIN-CONTAINING PROTEIN"/>
    <property type="match status" value="1"/>
</dbReference>
<dbReference type="PANTHER" id="PTHR40619">
    <property type="entry name" value="FUNGAL STAND N-TERMINAL GOODBYE DOMAIN-CONTAINING PROTEIN"/>
    <property type="match status" value="1"/>
</dbReference>
<feature type="compositionally biased region" description="Polar residues" evidence="1">
    <location>
        <begin position="325"/>
        <end position="335"/>
    </location>
</feature>
<proteinExistence type="predicted"/>
<dbReference type="EMBL" id="JAJVDC020000143">
    <property type="protein sequence ID" value="KAL1621970.1"/>
    <property type="molecule type" value="Genomic_DNA"/>
</dbReference>
<reference evidence="3 4" key="1">
    <citation type="submission" date="2024-02" db="EMBL/GenBank/DDBJ databases">
        <title>De novo assembly and annotation of 12 fungi associated with fruit tree decline syndrome in Ontario, Canada.</title>
        <authorList>
            <person name="Sulman M."/>
            <person name="Ellouze W."/>
            <person name="Ilyukhin E."/>
        </authorList>
    </citation>
    <scope>NUCLEOTIDE SEQUENCE [LARGE SCALE GENOMIC DNA]</scope>
    <source>
        <strain evidence="3 4">M1-105</strain>
    </source>
</reference>
<gene>
    <name evidence="3" type="ORF">SLS56_008981</name>
</gene>
<comment type="caution">
    <text evidence="3">The sequence shown here is derived from an EMBL/GenBank/DDBJ whole genome shotgun (WGS) entry which is preliminary data.</text>
</comment>
<name>A0ABR3SJI1_9PEZI</name>
<keyword evidence="4" id="KW-1185">Reference proteome</keyword>
<protein>
    <recommendedName>
        <fullName evidence="2">DUF7708 domain-containing protein</fullName>
    </recommendedName>
</protein>
<dbReference type="Proteomes" id="UP001521116">
    <property type="component" value="Unassembled WGS sequence"/>
</dbReference>
<accession>A0ABR3SJI1</accession>
<feature type="domain" description="DUF7708" evidence="2">
    <location>
        <begin position="79"/>
        <end position="219"/>
    </location>
</feature>
<evidence type="ECO:0000256" key="1">
    <source>
        <dbReference type="SAM" id="MobiDB-lite"/>
    </source>
</evidence>
<dbReference type="Pfam" id="PF24809">
    <property type="entry name" value="DUF7708"/>
    <property type="match status" value="1"/>
</dbReference>
<organism evidence="3 4">
    <name type="scientific">Neofusicoccum ribis</name>
    <dbReference type="NCBI Taxonomy" id="45134"/>
    <lineage>
        <taxon>Eukaryota</taxon>
        <taxon>Fungi</taxon>
        <taxon>Dikarya</taxon>
        <taxon>Ascomycota</taxon>
        <taxon>Pezizomycotina</taxon>
        <taxon>Dothideomycetes</taxon>
        <taxon>Dothideomycetes incertae sedis</taxon>
        <taxon>Botryosphaeriales</taxon>
        <taxon>Botryosphaeriaceae</taxon>
        <taxon>Neofusicoccum</taxon>
    </lineage>
</organism>
<feature type="region of interest" description="Disordered" evidence="1">
    <location>
        <begin position="309"/>
        <end position="344"/>
    </location>
</feature>
<evidence type="ECO:0000313" key="4">
    <source>
        <dbReference type="Proteomes" id="UP001521116"/>
    </source>
</evidence>